<dbReference type="InterPro" id="IPR006076">
    <property type="entry name" value="FAD-dep_OxRdtase"/>
</dbReference>
<evidence type="ECO:0000313" key="11">
    <source>
        <dbReference type="Proteomes" id="UP001596122"/>
    </source>
</evidence>
<evidence type="ECO:0000259" key="9">
    <source>
        <dbReference type="Pfam" id="PF01266"/>
    </source>
</evidence>
<dbReference type="PANTHER" id="PTHR11530:SF11">
    <property type="entry name" value="D-ASPARTATE OXIDASE"/>
    <property type="match status" value="1"/>
</dbReference>
<dbReference type="Pfam" id="PF01266">
    <property type="entry name" value="DAO"/>
    <property type="match status" value="1"/>
</dbReference>
<dbReference type="Proteomes" id="UP001596122">
    <property type="component" value="Unassembled WGS sequence"/>
</dbReference>
<keyword evidence="4" id="KW-0274">FAD</keyword>
<dbReference type="EC" id="1.4.3.3" evidence="6"/>
<feature type="domain" description="FAD dependent oxidoreductase" evidence="9">
    <location>
        <begin position="7"/>
        <end position="344"/>
    </location>
</feature>
<organism evidence="10 11">
    <name type="scientific">Aquipuribacter nitratireducens</name>
    <dbReference type="NCBI Taxonomy" id="650104"/>
    <lineage>
        <taxon>Bacteria</taxon>
        <taxon>Bacillati</taxon>
        <taxon>Actinomycetota</taxon>
        <taxon>Actinomycetes</taxon>
        <taxon>Micrococcales</taxon>
        <taxon>Intrasporangiaceae</taxon>
        <taxon>Aquipuribacter</taxon>
    </lineage>
</organism>
<comment type="caution">
    <text evidence="10">The sequence shown here is derived from an EMBL/GenBank/DDBJ whole genome shotgun (WGS) entry which is preliminary data.</text>
</comment>
<reference evidence="11" key="1">
    <citation type="journal article" date="2019" name="Int. J. Syst. Evol. Microbiol.">
        <title>The Global Catalogue of Microorganisms (GCM) 10K type strain sequencing project: providing services to taxonomists for standard genome sequencing and annotation.</title>
        <authorList>
            <consortium name="The Broad Institute Genomics Platform"/>
            <consortium name="The Broad Institute Genome Sequencing Center for Infectious Disease"/>
            <person name="Wu L."/>
            <person name="Ma J."/>
        </authorList>
    </citation>
    <scope>NUCLEOTIDE SEQUENCE [LARGE SCALE GENOMIC DNA]</scope>
    <source>
        <strain evidence="11">CCUG 43114</strain>
    </source>
</reference>
<dbReference type="PANTHER" id="PTHR11530">
    <property type="entry name" value="D-AMINO ACID OXIDASE"/>
    <property type="match status" value="1"/>
</dbReference>
<comment type="cofactor">
    <cofactor evidence="1">
        <name>FAD</name>
        <dbReference type="ChEBI" id="CHEBI:57692"/>
    </cofactor>
</comment>
<accession>A0ABW0GNX9</accession>
<dbReference type="Gene3D" id="3.40.50.720">
    <property type="entry name" value="NAD(P)-binding Rossmann-like Domain"/>
    <property type="match status" value="1"/>
</dbReference>
<dbReference type="GO" id="GO:0016491">
    <property type="term" value="F:oxidoreductase activity"/>
    <property type="evidence" value="ECO:0007669"/>
    <property type="project" value="UniProtKB-KW"/>
</dbReference>
<keyword evidence="5 10" id="KW-0560">Oxidoreductase</keyword>
<evidence type="ECO:0000256" key="2">
    <source>
        <dbReference type="ARBA" id="ARBA00006730"/>
    </source>
</evidence>
<sequence>MTEPPLRVLVVGGGAAGLLHAQLLLDRAADTGRQVALTWAVWREGAATASRSGGLALRYASPDPRAADWAARSPVVGAALAARHAHLTGHVRTGRALLVSQRAPVVAFSGDVVEPAAYGLPHTHGLLHEAGPLWHTCGLLPRWAAALAEDPRVRRVDLDRPVRSTADLLRLHDEAAADVTVACLGLGAHALGDPALEGRLGVLVTGPLPAGLHRDHAVVDDDDPLRPRYTVPHGGSPATPDHLHVGGTYLPVTDPADWDEPSRLRERALAEVPALLADARARFPDLRDWEPDPDGVWWGLRPVRPEVAVGRLDPAGTGGRTVVVDHGWGGSGWTIGPALADEVATGVLTDRAEGLPVVAR</sequence>
<protein>
    <recommendedName>
        <fullName evidence="7">D-amino-acid oxidase</fullName>
        <ecNumber evidence="6">1.4.3.3</ecNumber>
    </recommendedName>
</protein>
<evidence type="ECO:0000256" key="4">
    <source>
        <dbReference type="ARBA" id="ARBA00022827"/>
    </source>
</evidence>
<evidence type="ECO:0000256" key="7">
    <source>
        <dbReference type="ARBA" id="ARBA00039751"/>
    </source>
</evidence>
<gene>
    <name evidence="10" type="ORF">ACFPJ6_10170</name>
</gene>
<evidence type="ECO:0000256" key="1">
    <source>
        <dbReference type="ARBA" id="ARBA00001974"/>
    </source>
</evidence>
<proteinExistence type="inferred from homology"/>
<comment type="catalytic activity">
    <reaction evidence="8">
        <text>a D-alpha-amino acid + O2 + H2O = a 2-oxocarboxylate + H2O2 + NH4(+)</text>
        <dbReference type="Rhea" id="RHEA:21816"/>
        <dbReference type="ChEBI" id="CHEBI:15377"/>
        <dbReference type="ChEBI" id="CHEBI:15379"/>
        <dbReference type="ChEBI" id="CHEBI:16240"/>
        <dbReference type="ChEBI" id="CHEBI:28938"/>
        <dbReference type="ChEBI" id="CHEBI:35179"/>
        <dbReference type="ChEBI" id="CHEBI:59871"/>
        <dbReference type="EC" id="1.4.3.3"/>
    </reaction>
    <physiologicalReaction direction="left-to-right" evidence="8">
        <dbReference type="Rhea" id="RHEA:21817"/>
    </physiologicalReaction>
</comment>
<keyword evidence="11" id="KW-1185">Reference proteome</keyword>
<comment type="similarity">
    <text evidence="2">Belongs to the DAMOX/DASOX family.</text>
</comment>
<dbReference type="EMBL" id="JBHSLD010000009">
    <property type="protein sequence ID" value="MFC5381157.1"/>
    <property type="molecule type" value="Genomic_DNA"/>
</dbReference>
<evidence type="ECO:0000256" key="6">
    <source>
        <dbReference type="ARBA" id="ARBA00039101"/>
    </source>
</evidence>
<evidence type="ECO:0000256" key="8">
    <source>
        <dbReference type="ARBA" id="ARBA00049547"/>
    </source>
</evidence>
<evidence type="ECO:0000256" key="3">
    <source>
        <dbReference type="ARBA" id="ARBA00022630"/>
    </source>
</evidence>
<evidence type="ECO:0000256" key="5">
    <source>
        <dbReference type="ARBA" id="ARBA00023002"/>
    </source>
</evidence>
<name>A0ABW0GNX9_9MICO</name>
<keyword evidence="3" id="KW-0285">Flavoprotein</keyword>
<dbReference type="InterPro" id="IPR023209">
    <property type="entry name" value="DAO"/>
</dbReference>
<dbReference type="SUPFAM" id="SSF51971">
    <property type="entry name" value="Nucleotide-binding domain"/>
    <property type="match status" value="1"/>
</dbReference>
<dbReference type="Gene3D" id="3.30.9.10">
    <property type="entry name" value="D-Amino Acid Oxidase, subunit A, domain 2"/>
    <property type="match status" value="1"/>
</dbReference>
<dbReference type="RefSeq" id="WP_340270559.1">
    <property type="nucleotide sequence ID" value="NZ_JBBEOG010000007.1"/>
</dbReference>
<evidence type="ECO:0000313" key="10">
    <source>
        <dbReference type="EMBL" id="MFC5381157.1"/>
    </source>
</evidence>